<feature type="non-terminal residue" evidence="1">
    <location>
        <position position="152"/>
    </location>
</feature>
<organism evidence="1 2">
    <name type="scientific">Candidatus Daviesbacteria bacterium GW2011_GWB1_41_5</name>
    <dbReference type="NCBI Taxonomy" id="1618429"/>
    <lineage>
        <taxon>Bacteria</taxon>
        <taxon>Candidatus Daviesiibacteriota</taxon>
    </lineage>
</organism>
<dbReference type="Proteomes" id="UP000034753">
    <property type="component" value="Unassembled WGS sequence"/>
</dbReference>
<protein>
    <submittedName>
        <fullName evidence="1">Uncharacterized protein</fullName>
    </submittedName>
</protein>
<evidence type="ECO:0000313" key="1">
    <source>
        <dbReference type="EMBL" id="KKS12216.1"/>
    </source>
</evidence>
<dbReference type="EMBL" id="LCBN01000056">
    <property type="protein sequence ID" value="KKS12216.1"/>
    <property type="molecule type" value="Genomic_DNA"/>
</dbReference>
<sequence length="152" mass="17148">MLKLLLSYLSAFTDTFQSVQKETYDSDGNPAPNTEGLNAALNICRDLFFQHFGTEEGAIAENFGAENNETRTFYYPAFAGDNYTRDVINPAALEFVQNCSFYETQTTYEIFIFLTAQQVVEHYFYVTTLTPPSIDITIDGQSPTCPVQLTRT</sequence>
<comment type="caution">
    <text evidence="1">The sequence shown here is derived from an EMBL/GenBank/DDBJ whole genome shotgun (WGS) entry which is preliminary data.</text>
</comment>
<name>A0A0G0YRB3_9BACT</name>
<gene>
    <name evidence="1" type="ORF">UU67_C0056G0008</name>
</gene>
<accession>A0A0G0YRB3</accession>
<proteinExistence type="predicted"/>
<dbReference type="AlphaFoldDB" id="A0A0G0YRB3"/>
<evidence type="ECO:0000313" key="2">
    <source>
        <dbReference type="Proteomes" id="UP000034753"/>
    </source>
</evidence>
<reference evidence="1 2" key="1">
    <citation type="journal article" date="2015" name="Nature">
        <title>rRNA introns, odd ribosomes, and small enigmatic genomes across a large radiation of phyla.</title>
        <authorList>
            <person name="Brown C.T."/>
            <person name="Hug L.A."/>
            <person name="Thomas B.C."/>
            <person name="Sharon I."/>
            <person name="Castelle C.J."/>
            <person name="Singh A."/>
            <person name="Wilkins M.J."/>
            <person name="Williams K.H."/>
            <person name="Banfield J.F."/>
        </authorList>
    </citation>
    <scope>NUCLEOTIDE SEQUENCE [LARGE SCALE GENOMIC DNA]</scope>
</reference>